<dbReference type="GeneID" id="76201708"/>
<keyword evidence="4" id="KW-1185">Reference proteome</keyword>
<reference evidence="4" key="2">
    <citation type="journal article" date="2019" name="Int. J. Syst. Evol. Microbiol.">
        <title>The Global Catalogue of Microorganisms (GCM) 10K type strain sequencing project: providing services to taxonomists for standard genome sequencing and annotation.</title>
        <authorList>
            <consortium name="The Broad Institute Genomics Platform"/>
            <consortium name="The Broad Institute Genome Sequencing Center for Infectious Disease"/>
            <person name="Wu L."/>
            <person name="Ma J."/>
        </authorList>
    </citation>
    <scope>NUCLEOTIDE SEQUENCE [LARGE SCALE GENOMIC DNA]</scope>
    <source>
        <strain evidence="4">RDMS1</strain>
    </source>
</reference>
<dbReference type="AlphaFoldDB" id="A0ABD5YK91"/>
<dbReference type="EMBL" id="JBHTAX010000001">
    <property type="protein sequence ID" value="MFC7188404.1"/>
    <property type="molecule type" value="Genomic_DNA"/>
</dbReference>
<proteinExistence type="predicted"/>
<gene>
    <name evidence="1" type="ORF">ACFQL7_00060</name>
    <name evidence="2" type="ORF">ACFQL7_20410</name>
    <name evidence="3" type="ORF">ACFQL7_20745</name>
</gene>
<reference evidence="1" key="1">
    <citation type="journal article" date="2014" name="Int. J. Syst. Evol. Microbiol.">
        <title>Complete genome sequence of Corynebacterium casei LMG S-19264T (=DSM 44701T), isolated from a smear-ripened cheese.</title>
        <authorList>
            <consortium name="US DOE Joint Genome Institute (JGI-PGF)"/>
            <person name="Walter F."/>
            <person name="Albersmeier A."/>
            <person name="Kalinowski J."/>
            <person name="Ruckert C."/>
        </authorList>
    </citation>
    <scope>NUCLEOTIDE SEQUENCE [LARGE SCALE GENOMIC DNA]</scope>
    <source>
        <strain evidence="1">NBRC 107106</strain>
    </source>
</reference>
<dbReference type="PANTHER" id="PTHR34817:SF1">
    <property type="entry name" value="NUCLEOTIDYLTRANSFERASE"/>
    <property type="match status" value="1"/>
</dbReference>
<protein>
    <submittedName>
        <fullName evidence="1">DNA polymerase beta superfamily protein</fullName>
    </submittedName>
</protein>
<evidence type="ECO:0000313" key="2">
    <source>
        <dbReference type="EMBL" id="MFC7191918.1"/>
    </source>
</evidence>
<evidence type="ECO:0000313" key="3">
    <source>
        <dbReference type="EMBL" id="MFC7191982.1"/>
    </source>
</evidence>
<organism evidence="1 4">
    <name type="scientific">Halocatena marina</name>
    <dbReference type="NCBI Taxonomy" id="2934937"/>
    <lineage>
        <taxon>Archaea</taxon>
        <taxon>Methanobacteriati</taxon>
        <taxon>Methanobacteriota</taxon>
        <taxon>Stenosarchaea group</taxon>
        <taxon>Halobacteria</taxon>
        <taxon>Halobacteriales</taxon>
        <taxon>Natronomonadaceae</taxon>
        <taxon>Halocatena</taxon>
    </lineage>
</organism>
<reference evidence="1" key="3">
    <citation type="submission" date="2024-09" db="EMBL/GenBank/DDBJ databases">
        <authorList>
            <person name="Sun Q."/>
        </authorList>
    </citation>
    <scope>NUCLEOTIDE SEQUENCE</scope>
    <source>
        <strain evidence="1">NBRC 107106</strain>
    </source>
</reference>
<dbReference type="Pfam" id="PF10127">
    <property type="entry name" value="RlaP"/>
    <property type="match status" value="1"/>
</dbReference>
<dbReference type="EMBL" id="JBHTAX010000001">
    <property type="protein sequence ID" value="MFC7191918.1"/>
    <property type="molecule type" value="Genomic_DNA"/>
</dbReference>
<dbReference type="EMBL" id="JBHTAX010000002">
    <property type="protein sequence ID" value="MFC7191982.1"/>
    <property type="molecule type" value="Genomic_DNA"/>
</dbReference>
<dbReference type="RefSeq" id="WP_264822378.1">
    <property type="nucleotide sequence ID" value="NZ_CP110249.1"/>
</dbReference>
<dbReference type="InterPro" id="IPR018775">
    <property type="entry name" value="RlaP"/>
</dbReference>
<accession>A0ABD5YK91</accession>
<dbReference type="PANTHER" id="PTHR34817">
    <property type="entry name" value="NUCLEOTIDYLTRANSFERASE"/>
    <property type="match status" value="1"/>
</dbReference>
<comment type="caution">
    <text evidence="1">The sequence shown here is derived from an EMBL/GenBank/DDBJ whole genome shotgun (WGS) entry which is preliminary data.</text>
</comment>
<sequence length="265" mass="30752">MNYDKSKIESMCTDFREHADDSLLAGFYAVTGSHIYGFASVDSDVDVRGFHVADGRRYALLNEPQEQYIINQGNITQGYEEYENIDLVSYELKKFTSLLYKSNFNILELLFCGDTVIDSTNGAIHELRRIISEELPLNVPKTYHGMAKSNYHKFLNPNRDSFQPTAKKYLYVLRGLLAAQYVSEEREIESDIRELAKWHGEYYGLVGELIEIKFDHEHASVDYDLRQRAEDAIQTLFDEGEYPQDYDKTSYREKLNNFTLKARAL</sequence>
<name>A0ABD5YK91_9EURY</name>
<dbReference type="Proteomes" id="UP001596417">
    <property type="component" value="Unassembled WGS sequence"/>
</dbReference>
<evidence type="ECO:0000313" key="4">
    <source>
        <dbReference type="Proteomes" id="UP001596417"/>
    </source>
</evidence>
<evidence type="ECO:0000313" key="1">
    <source>
        <dbReference type="EMBL" id="MFC7188404.1"/>
    </source>
</evidence>